<dbReference type="EMBL" id="CP021524">
    <property type="protein sequence ID" value="ARW11746.1"/>
    <property type="molecule type" value="Genomic_DNA"/>
</dbReference>
<dbReference type="Proteomes" id="UP000195633">
    <property type="component" value="Chromosome"/>
</dbReference>
<reference evidence="1 2" key="1">
    <citation type="submission" date="2017-05" db="EMBL/GenBank/DDBJ databases">
        <title>Genome sequence of Acetobacter pasteurianus subsp. ascendens strain SRCM101447.</title>
        <authorList>
            <person name="Cho S.H."/>
        </authorList>
    </citation>
    <scope>NUCLEOTIDE SEQUENCE [LARGE SCALE GENOMIC DNA]</scope>
    <source>
        <strain evidence="1 2">SRCM101447</strain>
    </source>
</reference>
<evidence type="ECO:0000313" key="2">
    <source>
        <dbReference type="Proteomes" id="UP000195633"/>
    </source>
</evidence>
<protein>
    <submittedName>
        <fullName evidence="1">Uncharacterized protein</fullName>
    </submittedName>
</protein>
<sequence length="54" mass="5949">MFMTERELNRLADLIADRLEKRGLCIPAPRNGQALLVEDVSVNTLPVSLRGAQG</sequence>
<accession>A0A1Y0V6N6</accession>
<proteinExistence type="predicted"/>
<evidence type="ECO:0000313" key="1">
    <source>
        <dbReference type="EMBL" id="ARW11746.1"/>
    </source>
</evidence>
<name>A0A1Y0V6N6_9PROT</name>
<dbReference type="AlphaFoldDB" id="A0A1Y0V6N6"/>
<gene>
    <name evidence="1" type="ORF">S101447_02708</name>
</gene>
<organism evidence="1 2">
    <name type="scientific">Acetobacter ascendens</name>
    <dbReference type="NCBI Taxonomy" id="481146"/>
    <lineage>
        <taxon>Bacteria</taxon>
        <taxon>Pseudomonadati</taxon>
        <taxon>Pseudomonadota</taxon>
        <taxon>Alphaproteobacteria</taxon>
        <taxon>Acetobacterales</taxon>
        <taxon>Acetobacteraceae</taxon>
        <taxon>Acetobacter</taxon>
    </lineage>
</organism>